<protein>
    <submittedName>
        <fullName evidence="1">Uncharacterized protein</fullName>
    </submittedName>
</protein>
<sequence>MFSFGSTSVYQDYHLIIKRSYTSCKKLYVFLVLRANTKCSRVQSDSESVQPASHQLVSPAGLRRRKYHPRTQWTHCNQQDKRITSTLSSFVKFVIQEGNSQIIKNQGKQPLLSSYQD</sequence>
<name>A0A1E1WU91_PECGO</name>
<dbReference type="EMBL" id="GDQN01000658">
    <property type="protein sequence ID" value="JAT90396.1"/>
    <property type="molecule type" value="Transcribed_RNA"/>
</dbReference>
<reference evidence="1" key="1">
    <citation type="submission" date="2015-09" db="EMBL/GenBank/DDBJ databases">
        <title>De novo assembly of Pectinophora gossypiella (Pink Bollworm) gut transcriptome.</title>
        <authorList>
            <person name="Tassone E.E."/>
        </authorList>
    </citation>
    <scope>NUCLEOTIDE SEQUENCE</scope>
</reference>
<evidence type="ECO:0000313" key="1">
    <source>
        <dbReference type="EMBL" id="JAT90396.1"/>
    </source>
</evidence>
<organism evidence="1">
    <name type="scientific">Pectinophora gossypiella</name>
    <name type="common">Cotton pink bollworm</name>
    <name type="synonym">Depressaria gossypiella</name>
    <dbReference type="NCBI Taxonomy" id="13191"/>
    <lineage>
        <taxon>Eukaryota</taxon>
        <taxon>Metazoa</taxon>
        <taxon>Ecdysozoa</taxon>
        <taxon>Arthropoda</taxon>
        <taxon>Hexapoda</taxon>
        <taxon>Insecta</taxon>
        <taxon>Pterygota</taxon>
        <taxon>Neoptera</taxon>
        <taxon>Endopterygota</taxon>
        <taxon>Lepidoptera</taxon>
        <taxon>Glossata</taxon>
        <taxon>Ditrysia</taxon>
        <taxon>Gelechioidea</taxon>
        <taxon>Gelechiidae</taxon>
        <taxon>Apatetrinae</taxon>
        <taxon>Pectinophora</taxon>
    </lineage>
</organism>
<dbReference type="AlphaFoldDB" id="A0A1E1WU91"/>
<accession>A0A1E1WU91</accession>
<proteinExistence type="predicted"/>
<gene>
    <name evidence="1" type="ORF">g.11255</name>
</gene>